<gene>
    <name evidence="1" type="ORF">SLEP1_g48429</name>
</gene>
<dbReference type="AlphaFoldDB" id="A0AAV5LWL1"/>
<dbReference type="InterPro" id="IPR004158">
    <property type="entry name" value="DUF247_pln"/>
</dbReference>
<comment type="caution">
    <text evidence="1">The sequence shown here is derived from an EMBL/GenBank/DDBJ whole genome shotgun (WGS) entry which is preliminary data.</text>
</comment>
<dbReference type="Pfam" id="PF03140">
    <property type="entry name" value="DUF247"/>
    <property type="match status" value="1"/>
</dbReference>
<evidence type="ECO:0000313" key="1">
    <source>
        <dbReference type="EMBL" id="GKV40827.1"/>
    </source>
</evidence>
<organism evidence="1 2">
    <name type="scientific">Rubroshorea leprosula</name>
    <dbReference type="NCBI Taxonomy" id="152421"/>
    <lineage>
        <taxon>Eukaryota</taxon>
        <taxon>Viridiplantae</taxon>
        <taxon>Streptophyta</taxon>
        <taxon>Embryophyta</taxon>
        <taxon>Tracheophyta</taxon>
        <taxon>Spermatophyta</taxon>
        <taxon>Magnoliopsida</taxon>
        <taxon>eudicotyledons</taxon>
        <taxon>Gunneridae</taxon>
        <taxon>Pentapetalae</taxon>
        <taxon>rosids</taxon>
        <taxon>malvids</taxon>
        <taxon>Malvales</taxon>
        <taxon>Dipterocarpaceae</taxon>
        <taxon>Rubroshorea</taxon>
    </lineage>
</organism>
<name>A0AAV5LWL1_9ROSI</name>
<dbReference type="PANTHER" id="PTHR31549">
    <property type="entry name" value="PROTEIN, PUTATIVE (DUF247)-RELATED-RELATED"/>
    <property type="match status" value="1"/>
</dbReference>
<proteinExistence type="predicted"/>
<reference evidence="1 2" key="1">
    <citation type="journal article" date="2021" name="Commun. Biol.">
        <title>The genome of Shorea leprosula (Dipterocarpaceae) highlights the ecological relevance of drought in aseasonal tropical rainforests.</title>
        <authorList>
            <person name="Ng K.K.S."/>
            <person name="Kobayashi M.J."/>
            <person name="Fawcett J.A."/>
            <person name="Hatakeyama M."/>
            <person name="Paape T."/>
            <person name="Ng C.H."/>
            <person name="Ang C.C."/>
            <person name="Tnah L.H."/>
            <person name="Lee C.T."/>
            <person name="Nishiyama T."/>
            <person name="Sese J."/>
            <person name="O'Brien M.J."/>
            <person name="Copetti D."/>
            <person name="Mohd Noor M.I."/>
            <person name="Ong R.C."/>
            <person name="Putra M."/>
            <person name="Sireger I.Z."/>
            <person name="Indrioko S."/>
            <person name="Kosugi Y."/>
            <person name="Izuno A."/>
            <person name="Isagi Y."/>
            <person name="Lee S.L."/>
            <person name="Shimizu K.K."/>
        </authorList>
    </citation>
    <scope>NUCLEOTIDE SEQUENCE [LARGE SCALE GENOMIC DNA]</scope>
    <source>
        <strain evidence="1">214</strain>
    </source>
</reference>
<dbReference type="PANTHER" id="PTHR31549:SF260">
    <property type="match status" value="1"/>
</dbReference>
<keyword evidence="2" id="KW-1185">Reference proteome</keyword>
<accession>A0AAV5LWL1</accession>
<dbReference type="EMBL" id="BPVZ01000144">
    <property type="protein sequence ID" value="GKV40827.1"/>
    <property type="molecule type" value="Genomic_DNA"/>
</dbReference>
<protein>
    <submittedName>
        <fullName evidence="1">Uncharacterized protein</fullName>
    </submittedName>
</protein>
<sequence length="516" mass="58975">MEQLTQPEVARLKSLEDTLKSWEDALKSSKDAGSLSTEATKEPVKPLIKRVTHLLRDKEDYFHRYFKPISVAFGPLHHYDRPELQRGEDNKLQMAARFIKDSGIEKEVFYRNVKDKIDVLMECYDDKQTGQRPKEDLAWMFLVDGCAVLFFIDHDANDNLEALEVKDDVLAYVKLDLFLLENQLPYQLLQILMDCCDGVPCDTLAENQSRAKELHASISTFINKNAMSPVEQEQMMHREKLSVPQHQQKAAAATTVTTTTAISIDTPREPAHLLELLWRRLTKLETGKESDGTIIKLLKKLSPTCNEGICSKGTRKPHGRTRHYRHTFRNVKELKEKGIWLKVSKTSSIRDISLEKRFGMATLRLPPITVDDYTGRKLMNLIAYEMCPDFDNKFEITSYVSFLDSLIDQAEDVKELRDAGVLHNGLGSDKAVALLFNEINKYLVPNPKLHSNLKQSIQAHCNTAFAKYVAQLYHTYFRSPWSFLALVGALLGLALTAVQTYEDIEQSPIHQVHFHP</sequence>
<evidence type="ECO:0000313" key="2">
    <source>
        <dbReference type="Proteomes" id="UP001054252"/>
    </source>
</evidence>
<dbReference type="Proteomes" id="UP001054252">
    <property type="component" value="Unassembled WGS sequence"/>
</dbReference>